<accession>A0A4U2MYQ5</accession>
<gene>
    <name evidence="1" type="ORF">FC694_12135</name>
</gene>
<dbReference type="AlphaFoldDB" id="A0A4U2MYQ5"/>
<sequence>MKSLGGIILESLKSLTRELDHEVGSIGLSVATLVDVENLLGHLVESMNEAAYKGEQMAYFNEHHTKVRVYWNLIRHTVNELSAEYEKVEKIKDGLFDEVVKRNNGKQ</sequence>
<comment type="caution">
    <text evidence="1">The sequence shown here is derived from an EMBL/GenBank/DDBJ whole genome shotgun (WGS) entry which is preliminary data.</text>
</comment>
<name>A0A4U2MYQ5_9BACI</name>
<dbReference type="EMBL" id="SZOM01000084">
    <property type="protein sequence ID" value="TKH16576.1"/>
    <property type="molecule type" value="Genomic_DNA"/>
</dbReference>
<dbReference type="Proteomes" id="UP000306037">
    <property type="component" value="Unassembled WGS sequence"/>
</dbReference>
<evidence type="ECO:0000313" key="2">
    <source>
        <dbReference type="Proteomes" id="UP000306037"/>
    </source>
</evidence>
<organism evidence="1 2">
    <name type="scientific">Bacillus wiedmannii</name>
    <dbReference type="NCBI Taxonomy" id="1890302"/>
    <lineage>
        <taxon>Bacteria</taxon>
        <taxon>Bacillati</taxon>
        <taxon>Bacillota</taxon>
        <taxon>Bacilli</taxon>
        <taxon>Bacillales</taxon>
        <taxon>Bacillaceae</taxon>
        <taxon>Bacillus</taxon>
        <taxon>Bacillus cereus group</taxon>
    </lineage>
</organism>
<protein>
    <submittedName>
        <fullName evidence="1">Uncharacterized protein</fullName>
    </submittedName>
</protein>
<proteinExistence type="predicted"/>
<reference evidence="1 2" key="1">
    <citation type="journal article" date="2019" name="Environ. Microbiol.">
        <title>An active ?-lactamase is a part of an orchestrated cell wall stress resistance network of Bacillus subtilis and related rhizosphere species.</title>
        <authorList>
            <person name="Bucher T."/>
            <person name="Keren-Paz A."/>
            <person name="Hausser J."/>
            <person name="Olender T."/>
            <person name="Cytryn E."/>
            <person name="Kolodkin-Gal I."/>
        </authorList>
    </citation>
    <scope>NUCLEOTIDE SEQUENCE [LARGE SCALE GENOMIC DNA]</scope>
    <source>
        <strain evidence="1 2">I71</strain>
    </source>
</reference>
<evidence type="ECO:0000313" key="1">
    <source>
        <dbReference type="EMBL" id="TKH16576.1"/>
    </source>
</evidence>